<evidence type="ECO:0000313" key="1">
    <source>
        <dbReference type="EMBL" id="KAF5202659.1"/>
    </source>
</evidence>
<reference evidence="1 2" key="1">
    <citation type="submission" date="2020-06" db="EMBL/GenBank/DDBJ databases">
        <title>Transcriptomic and genomic resources for Thalictrum thalictroides and T. hernandezii: Facilitating candidate gene discovery in an emerging model plant lineage.</title>
        <authorList>
            <person name="Arias T."/>
            <person name="Riano-Pachon D.M."/>
            <person name="Di Stilio V.S."/>
        </authorList>
    </citation>
    <scope>NUCLEOTIDE SEQUENCE [LARGE SCALE GENOMIC DNA]</scope>
    <source>
        <strain evidence="2">cv. WT478/WT964</strain>
        <tissue evidence="1">Leaves</tissue>
    </source>
</reference>
<organism evidence="1 2">
    <name type="scientific">Thalictrum thalictroides</name>
    <name type="common">Rue-anemone</name>
    <name type="synonym">Anemone thalictroides</name>
    <dbReference type="NCBI Taxonomy" id="46969"/>
    <lineage>
        <taxon>Eukaryota</taxon>
        <taxon>Viridiplantae</taxon>
        <taxon>Streptophyta</taxon>
        <taxon>Embryophyta</taxon>
        <taxon>Tracheophyta</taxon>
        <taxon>Spermatophyta</taxon>
        <taxon>Magnoliopsida</taxon>
        <taxon>Ranunculales</taxon>
        <taxon>Ranunculaceae</taxon>
        <taxon>Thalictroideae</taxon>
        <taxon>Thalictrum</taxon>
    </lineage>
</organism>
<gene>
    <name evidence="1" type="ORF">FRX31_007754</name>
</gene>
<sequence>MEDTGIEDPDVVGGAVMCSLFPNDLDKIKNTSVEVILEELQLAMYRINAVGFGVGRRLKHFQSKNIDLRKDKTILQNEVGCLQTSLVFLLAPRRPRFSLRKGICSYWRQEMICNVQGKNCQYRRRLPGLRKQSGFGR</sequence>
<accession>A0A7J6WYY4</accession>
<dbReference type="Proteomes" id="UP000554482">
    <property type="component" value="Unassembled WGS sequence"/>
</dbReference>
<name>A0A7J6WYY4_THATH</name>
<keyword evidence="2" id="KW-1185">Reference proteome</keyword>
<proteinExistence type="predicted"/>
<dbReference type="AlphaFoldDB" id="A0A7J6WYY4"/>
<comment type="caution">
    <text evidence="1">The sequence shown here is derived from an EMBL/GenBank/DDBJ whole genome shotgun (WGS) entry which is preliminary data.</text>
</comment>
<evidence type="ECO:0000313" key="2">
    <source>
        <dbReference type="Proteomes" id="UP000554482"/>
    </source>
</evidence>
<protein>
    <submittedName>
        <fullName evidence="1">Uncharacterized protein</fullName>
    </submittedName>
</protein>
<dbReference type="EMBL" id="JABWDY010007788">
    <property type="protein sequence ID" value="KAF5202659.1"/>
    <property type="molecule type" value="Genomic_DNA"/>
</dbReference>